<evidence type="ECO:0000313" key="9">
    <source>
        <dbReference type="Proteomes" id="UP000076586"/>
    </source>
</evidence>
<comment type="caution">
    <text evidence="8">The sequence shown here is derived from an EMBL/GenBank/DDBJ whole genome shotgun (WGS) entry which is preliminary data.</text>
</comment>
<dbReference type="PANTHER" id="PTHR43809">
    <property type="entry name" value="NITRITE REDUCTASE (NADH) LARGE SUBUNIT"/>
    <property type="match status" value="1"/>
</dbReference>
<proteinExistence type="predicted"/>
<gene>
    <name evidence="8" type="ORF">PJIAN_1195</name>
</gene>
<accession>A0A161LCN2</accession>
<evidence type="ECO:0000256" key="5">
    <source>
        <dbReference type="ARBA" id="ARBA00023004"/>
    </source>
</evidence>
<reference evidence="9" key="2">
    <citation type="journal article" date="2017" name="Genome Announc.">
        <title>Draft genome sequence of Paludibacter jiangxiensis NM7(T), a propionate-producing fermentative bacterium.</title>
        <authorList>
            <person name="Qiu Y.-L."/>
            <person name="Tourlousse D.M."/>
            <person name="Matsuura N."/>
            <person name="Ohashi A."/>
            <person name="Sekiguchi Y."/>
        </authorList>
    </citation>
    <scope>NUCLEOTIDE SEQUENCE [LARGE SCALE GENOMIC DNA]</scope>
    <source>
        <strain evidence="9">NM7</strain>
    </source>
</reference>
<dbReference type="GO" id="GO:0016491">
    <property type="term" value="F:oxidoreductase activity"/>
    <property type="evidence" value="ECO:0007669"/>
    <property type="project" value="UniProtKB-KW"/>
</dbReference>
<evidence type="ECO:0000256" key="1">
    <source>
        <dbReference type="ARBA" id="ARBA00001966"/>
    </source>
</evidence>
<dbReference type="GO" id="GO:0046872">
    <property type="term" value="F:metal ion binding"/>
    <property type="evidence" value="ECO:0007669"/>
    <property type="project" value="UniProtKB-KW"/>
</dbReference>
<dbReference type="Gene3D" id="1.10.10.1100">
    <property type="entry name" value="BFD-like [2Fe-2S]-binding domain"/>
    <property type="match status" value="1"/>
</dbReference>
<keyword evidence="4" id="KW-0560">Oxidoreductase</keyword>
<keyword evidence="3" id="KW-0479">Metal-binding</keyword>
<dbReference type="RefSeq" id="WP_084252199.1">
    <property type="nucleotide sequence ID" value="NZ_BDCR01000001.1"/>
</dbReference>
<keyword evidence="5" id="KW-0408">Iron</keyword>
<dbReference type="EMBL" id="BDCR01000001">
    <property type="protein sequence ID" value="GAT61615.1"/>
    <property type="molecule type" value="Genomic_DNA"/>
</dbReference>
<keyword evidence="9" id="KW-1185">Reference proteome</keyword>
<feature type="domain" description="BFD-like [2Fe-2S]-binding" evidence="7">
    <location>
        <begin position="4"/>
        <end position="53"/>
    </location>
</feature>
<dbReference type="OrthoDB" id="1117882at2"/>
<protein>
    <submittedName>
        <fullName evidence="8">Nitrite reductase (NADH) large subunit</fullName>
    </submittedName>
</protein>
<evidence type="ECO:0000259" key="7">
    <source>
        <dbReference type="Pfam" id="PF04324"/>
    </source>
</evidence>
<dbReference type="InterPro" id="IPR007419">
    <property type="entry name" value="BFD-like_2Fe2S-bd_dom"/>
</dbReference>
<evidence type="ECO:0000256" key="3">
    <source>
        <dbReference type="ARBA" id="ARBA00022723"/>
    </source>
</evidence>
<evidence type="ECO:0000256" key="6">
    <source>
        <dbReference type="ARBA" id="ARBA00023014"/>
    </source>
</evidence>
<dbReference type="AlphaFoldDB" id="A0A161LCN2"/>
<organism evidence="8 9">
    <name type="scientific">Paludibacter jiangxiensis</name>
    <dbReference type="NCBI Taxonomy" id="681398"/>
    <lineage>
        <taxon>Bacteria</taxon>
        <taxon>Pseudomonadati</taxon>
        <taxon>Bacteroidota</taxon>
        <taxon>Bacteroidia</taxon>
        <taxon>Bacteroidales</taxon>
        <taxon>Paludibacteraceae</taxon>
        <taxon>Paludibacter</taxon>
    </lineage>
</organism>
<reference evidence="9" key="1">
    <citation type="submission" date="2016-04" db="EMBL/GenBank/DDBJ databases">
        <title>Draft genome sequence of Paludibacter jiangxiensis strain NM7.</title>
        <authorList>
            <person name="Qiu Y."/>
            <person name="Matsuura N."/>
            <person name="Ohashi A."/>
            <person name="Tourlousse M.D."/>
            <person name="Sekiguchi Y."/>
        </authorList>
    </citation>
    <scope>NUCLEOTIDE SEQUENCE [LARGE SCALE GENOMIC DNA]</scope>
    <source>
        <strain evidence="9">NM7</strain>
    </source>
</reference>
<dbReference type="GO" id="GO:0051536">
    <property type="term" value="F:iron-sulfur cluster binding"/>
    <property type="evidence" value="ECO:0007669"/>
    <property type="project" value="UniProtKB-KW"/>
</dbReference>
<keyword evidence="6" id="KW-0411">Iron-sulfur</keyword>
<dbReference type="PANTHER" id="PTHR43809:SF1">
    <property type="entry name" value="NITRITE REDUCTASE (NADH) LARGE SUBUNIT"/>
    <property type="match status" value="1"/>
</dbReference>
<dbReference type="Pfam" id="PF04324">
    <property type="entry name" value="Fer2_BFD"/>
    <property type="match status" value="1"/>
</dbReference>
<dbReference type="InterPro" id="IPR041854">
    <property type="entry name" value="BFD-like_2Fe2S-bd_dom_sf"/>
</dbReference>
<dbReference type="InterPro" id="IPR052034">
    <property type="entry name" value="NasD-like"/>
</dbReference>
<evidence type="ECO:0000256" key="4">
    <source>
        <dbReference type="ARBA" id="ARBA00023002"/>
    </source>
</evidence>
<dbReference type="Proteomes" id="UP000076586">
    <property type="component" value="Unassembled WGS sequence"/>
</dbReference>
<keyword evidence="2" id="KW-0349">Heme</keyword>
<evidence type="ECO:0000313" key="8">
    <source>
        <dbReference type="EMBL" id="GAT61615.1"/>
    </source>
</evidence>
<sequence>MEDMICNCNQITRGDIINAIQQKGLTTVEEIQDVLDAGTVCGSCVEDIEEILKSVK</sequence>
<comment type="cofactor">
    <cofactor evidence="1">
        <name>[4Fe-4S] cluster</name>
        <dbReference type="ChEBI" id="CHEBI:49883"/>
    </cofactor>
</comment>
<evidence type="ECO:0000256" key="2">
    <source>
        <dbReference type="ARBA" id="ARBA00022617"/>
    </source>
</evidence>
<dbReference type="STRING" id="681398.PJIAN_1195"/>
<name>A0A161LCN2_9BACT</name>